<dbReference type="SUPFAM" id="SSF52172">
    <property type="entry name" value="CheY-like"/>
    <property type="match status" value="1"/>
</dbReference>
<dbReference type="HOGENOM" id="CLU_000445_69_17_4"/>
<dbReference type="Pfam" id="PF00072">
    <property type="entry name" value="Response_reg"/>
    <property type="match status" value="1"/>
</dbReference>
<feature type="modified residue" description="4-aspartylphosphate" evidence="2">
    <location>
        <position position="81"/>
    </location>
</feature>
<dbReference type="PROSITE" id="PS50110">
    <property type="entry name" value="RESPONSE_REGULATORY"/>
    <property type="match status" value="1"/>
</dbReference>
<feature type="domain" description="Response regulatory" evidence="3">
    <location>
        <begin position="32"/>
        <end position="148"/>
    </location>
</feature>
<evidence type="ECO:0000259" key="3">
    <source>
        <dbReference type="PROSITE" id="PS50110"/>
    </source>
</evidence>
<keyword evidence="1 2" id="KW-0597">Phosphoprotein</keyword>
<dbReference type="GO" id="GO:0000160">
    <property type="term" value="P:phosphorelay signal transduction system"/>
    <property type="evidence" value="ECO:0007669"/>
    <property type="project" value="InterPro"/>
</dbReference>
<reference evidence="4 5" key="2">
    <citation type="journal article" date="2016" name="Appl. Microbiol. Biotechnol.">
        <title>Mutations improving production and secretion of extracellular lipase by Burkholderia glumae PG1.</title>
        <authorList>
            <person name="Knapp A."/>
            <person name="Voget S."/>
            <person name="Gao R."/>
            <person name="Zaburannyi N."/>
            <person name="Krysciak D."/>
            <person name="Breuer M."/>
            <person name="Hauer B."/>
            <person name="Streit W.R."/>
            <person name="Muller R."/>
            <person name="Daniel R."/>
            <person name="Jaeger K.E."/>
        </authorList>
    </citation>
    <scope>NUCLEOTIDE SEQUENCE [LARGE SCALE GENOMIC DNA]</scope>
    <source>
        <strain evidence="4 5">PG1</strain>
    </source>
</reference>
<dbReference type="AlphaFoldDB" id="A0A0B6S9N8"/>
<reference evidence="5" key="1">
    <citation type="submission" date="2011-03" db="EMBL/GenBank/DDBJ databases">
        <authorList>
            <person name="Voget S."/>
            <person name="Streit W.R."/>
            <person name="Jaeger K.E."/>
            <person name="Daniel R."/>
        </authorList>
    </citation>
    <scope>NUCLEOTIDE SEQUENCE [LARGE SCALE GENOMIC DNA]</scope>
    <source>
        <strain evidence="5">PG1</strain>
    </source>
</reference>
<evidence type="ECO:0000256" key="2">
    <source>
        <dbReference type="PROSITE-ProRule" id="PRU00169"/>
    </source>
</evidence>
<dbReference type="RefSeq" id="WP_226993686.1">
    <property type="nucleotide sequence ID" value="NZ_CP002581.1"/>
</dbReference>
<dbReference type="InterPro" id="IPR001789">
    <property type="entry name" value="Sig_transdc_resp-reg_receiver"/>
</dbReference>
<proteinExistence type="predicted"/>
<dbReference type="EMBL" id="CP002581">
    <property type="protein sequence ID" value="AJK49995.1"/>
    <property type="molecule type" value="Genomic_DNA"/>
</dbReference>
<evidence type="ECO:0000313" key="5">
    <source>
        <dbReference type="Proteomes" id="UP000031838"/>
    </source>
</evidence>
<dbReference type="PANTHER" id="PTHR44591">
    <property type="entry name" value="STRESS RESPONSE REGULATOR PROTEIN 1"/>
    <property type="match status" value="1"/>
</dbReference>
<dbReference type="PANTHER" id="PTHR44591:SF3">
    <property type="entry name" value="RESPONSE REGULATORY DOMAIN-CONTAINING PROTEIN"/>
    <property type="match status" value="1"/>
</dbReference>
<evidence type="ECO:0000313" key="4">
    <source>
        <dbReference type="EMBL" id="AJK49995.1"/>
    </source>
</evidence>
<name>A0A0B6S9N8_BURPL</name>
<dbReference type="InterPro" id="IPR011006">
    <property type="entry name" value="CheY-like_superfamily"/>
</dbReference>
<organism evidence="4 5">
    <name type="scientific">Burkholderia plantarii</name>
    <dbReference type="NCBI Taxonomy" id="41899"/>
    <lineage>
        <taxon>Bacteria</taxon>
        <taxon>Pseudomonadati</taxon>
        <taxon>Pseudomonadota</taxon>
        <taxon>Betaproteobacteria</taxon>
        <taxon>Burkholderiales</taxon>
        <taxon>Burkholderiaceae</taxon>
        <taxon>Burkholderia</taxon>
    </lineage>
</organism>
<gene>
    <name evidence="4" type="ORF">BGL_2c19290</name>
</gene>
<accession>A0A0B6S9N8</accession>
<dbReference type="SMART" id="SM00448">
    <property type="entry name" value="REC"/>
    <property type="match status" value="1"/>
</dbReference>
<evidence type="ECO:0000256" key="1">
    <source>
        <dbReference type="ARBA" id="ARBA00022553"/>
    </source>
</evidence>
<dbReference type="Gene3D" id="3.40.50.2300">
    <property type="match status" value="1"/>
</dbReference>
<protein>
    <submittedName>
        <fullName evidence="4">Response regulator receiver protein</fullName>
    </submittedName>
</protein>
<dbReference type="InterPro" id="IPR050595">
    <property type="entry name" value="Bact_response_regulator"/>
</dbReference>
<sequence>MRSEMTLSFFEHAEDDIVWWRSPDTIRSSHARMLVVDDDRDAAEAWQFLAQAMGFECLAVTNARQVCETVRRWQPFAVVLDVAMPGIDGCELARRLRGGADTRSAILIAWSGFTSDAAMANAREAGFDAHCAKPLAPSRVLAALRRAVDRDAGLHAR</sequence>
<dbReference type="KEGG" id="bgp:BGL_2c19290"/>
<keyword evidence="5" id="KW-1185">Reference proteome</keyword>
<dbReference type="Proteomes" id="UP000031838">
    <property type="component" value="Chromosome 2"/>
</dbReference>